<organism evidence="3 4">
    <name type="scientific">Ensete ventricosum</name>
    <name type="common">Abyssinian banana</name>
    <name type="synonym">Musa ensete</name>
    <dbReference type="NCBI Taxonomy" id="4639"/>
    <lineage>
        <taxon>Eukaryota</taxon>
        <taxon>Viridiplantae</taxon>
        <taxon>Streptophyta</taxon>
        <taxon>Embryophyta</taxon>
        <taxon>Tracheophyta</taxon>
        <taxon>Spermatophyta</taxon>
        <taxon>Magnoliopsida</taxon>
        <taxon>Liliopsida</taxon>
        <taxon>Zingiberales</taxon>
        <taxon>Musaceae</taxon>
        <taxon>Ensete</taxon>
    </lineage>
</organism>
<evidence type="ECO:0000256" key="2">
    <source>
        <dbReference type="SAM" id="SignalP"/>
    </source>
</evidence>
<proteinExistence type="predicted"/>
<dbReference type="Proteomes" id="UP000287651">
    <property type="component" value="Unassembled WGS sequence"/>
</dbReference>
<dbReference type="SUPFAM" id="SSF51182">
    <property type="entry name" value="RmlC-like cupins"/>
    <property type="match status" value="1"/>
</dbReference>
<gene>
    <name evidence="3" type="ORF">B296_00028027</name>
</gene>
<dbReference type="AlphaFoldDB" id="A0A426YKY8"/>
<evidence type="ECO:0000256" key="1">
    <source>
        <dbReference type="SAM" id="MobiDB-lite"/>
    </source>
</evidence>
<name>A0A426YKY8_ENSVE</name>
<dbReference type="PANTHER" id="PTHR31189">
    <property type="entry name" value="OS03G0336100 PROTEIN-RELATED"/>
    <property type="match status" value="1"/>
</dbReference>
<feature type="signal peptide" evidence="2">
    <location>
        <begin position="1"/>
        <end position="25"/>
    </location>
</feature>
<keyword evidence="2" id="KW-0732">Signal</keyword>
<dbReference type="Gene3D" id="2.60.120.10">
    <property type="entry name" value="Jelly Rolls"/>
    <property type="match status" value="1"/>
</dbReference>
<dbReference type="PANTHER" id="PTHR31189:SF13">
    <property type="entry name" value="CUPINCIN"/>
    <property type="match status" value="1"/>
</dbReference>
<evidence type="ECO:0008006" key="5">
    <source>
        <dbReference type="Google" id="ProtNLM"/>
    </source>
</evidence>
<evidence type="ECO:0000313" key="4">
    <source>
        <dbReference type="Proteomes" id="UP000287651"/>
    </source>
</evidence>
<reference evidence="3 4" key="1">
    <citation type="journal article" date="2014" name="Agronomy (Basel)">
        <title>A Draft Genome Sequence for Ensete ventricosum, the Drought-Tolerant Tree Against Hunger.</title>
        <authorList>
            <person name="Harrison J."/>
            <person name="Moore K.A."/>
            <person name="Paszkiewicz K."/>
            <person name="Jones T."/>
            <person name="Grant M."/>
            <person name="Ambacheew D."/>
            <person name="Muzemil S."/>
            <person name="Studholme D.J."/>
        </authorList>
    </citation>
    <scope>NUCLEOTIDE SEQUENCE [LARGE SCALE GENOMIC DNA]</scope>
</reference>
<protein>
    <recommendedName>
        <fullName evidence="5">Cupin type-1 domain-containing protein</fullName>
    </recommendedName>
</protein>
<evidence type="ECO:0000313" key="3">
    <source>
        <dbReference type="EMBL" id="RRT52425.1"/>
    </source>
</evidence>
<dbReference type="EMBL" id="AMZH03011676">
    <property type="protein sequence ID" value="RRT52425.1"/>
    <property type="molecule type" value="Genomic_DNA"/>
</dbReference>
<dbReference type="InterPro" id="IPR050253">
    <property type="entry name" value="Seed_Storage-Functional"/>
</dbReference>
<comment type="caution">
    <text evidence="3">The sequence shown here is derived from an EMBL/GenBank/DDBJ whole genome shotgun (WGS) entry which is preliminary data.</text>
</comment>
<accession>A0A426YKY8</accession>
<feature type="chain" id="PRO_5019459575" description="Cupin type-1 domain-containing protein" evidence="2">
    <location>
        <begin position="26"/>
        <end position="133"/>
    </location>
</feature>
<dbReference type="InterPro" id="IPR014710">
    <property type="entry name" value="RmlC-like_jellyroll"/>
</dbReference>
<feature type="region of interest" description="Disordered" evidence="1">
    <location>
        <begin position="39"/>
        <end position="62"/>
    </location>
</feature>
<dbReference type="InterPro" id="IPR011051">
    <property type="entry name" value="RmlC_Cupin_sf"/>
</dbReference>
<sequence length="133" mass="15354">MATGIVQVVFPVLLLLSSLVAASSGFDPEKTRCVIECRGTSERGAGREQERGEEAEGERRENNPYYFGERSYEHWSRSEHGRFKVLERFSRRSELLIGIENYRLAIMEAEPETFIMPSHWDAEEVFYVMEGND</sequence>